<dbReference type="SUPFAM" id="SSF55874">
    <property type="entry name" value="ATPase domain of HSP90 chaperone/DNA topoisomerase II/histidine kinase"/>
    <property type="match status" value="1"/>
</dbReference>
<evidence type="ECO:0000259" key="14">
    <source>
        <dbReference type="PROSITE" id="PS50109"/>
    </source>
</evidence>
<dbReference type="EMBL" id="MSLT01000023">
    <property type="protein sequence ID" value="OUD12571.1"/>
    <property type="molecule type" value="Genomic_DNA"/>
</dbReference>
<dbReference type="SUPFAM" id="SSF55785">
    <property type="entry name" value="PYP-like sensor domain (PAS domain)"/>
    <property type="match status" value="1"/>
</dbReference>
<evidence type="ECO:0000256" key="1">
    <source>
        <dbReference type="ARBA" id="ARBA00000085"/>
    </source>
</evidence>
<dbReference type="InterPro" id="IPR001789">
    <property type="entry name" value="Sig_transdc_resp-reg_receiver"/>
</dbReference>
<dbReference type="FunFam" id="1.10.287.130:FF:000038">
    <property type="entry name" value="Sensory transduction histidine kinase"/>
    <property type="match status" value="1"/>
</dbReference>
<dbReference type="Proteomes" id="UP000194798">
    <property type="component" value="Unassembled WGS sequence"/>
</dbReference>
<dbReference type="Gene3D" id="3.40.50.2300">
    <property type="match status" value="2"/>
</dbReference>
<keyword evidence="11" id="KW-0131">Cell cycle</keyword>
<dbReference type="Pfam" id="PF08447">
    <property type="entry name" value="PAS_3"/>
    <property type="match status" value="1"/>
</dbReference>
<name>A0A251X573_9GAMM</name>
<keyword evidence="7" id="KW-0418">Kinase</keyword>
<keyword evidence="9" id="KW-0902">Two-component regulatory system</keyword>
<dbReference type="InterPro" id="IPR013655">
    <property type="entry name" value="PAS_fold_3"/>
</dbReference>
<evidence type="ECO:0000256" key="8">
    <source>
        <dbReference type="ARBA" id="ARBA00022840"/>
    </source>
</evidence>
<dbReference type="SMART" id="SM00448">
    <property type="entry name" value="REC"/>
    <property type="match status" value="1"/>
</dbReference>
<keyword evidence="4 12" id="KW-0597">Phosphoprotein</keyword>
<evidence type="ECO:0000259" key="15">
    <source>
        <dbReference type="PROSITE" id="PS50110"/>
    </source>
</evidence>
<proteinExistence type="predicted"/>
<dbReference type="InterPro" id="IPR011006">
    <property type="entry name" value="CheY-like_superfamily"/>
</dbReference>
<dbReference type="SUPFAM" id="SSF47384">
    <property type="entry name" value="Homodimeric domain of signal transducing histidine kinase"/>
    <property type="match status" value="1"/>
</dbReference>
<dbReference type="AlphaFoldDB" id="A0A251X573"/>
<evidence type="ECO:0000313" key="18">
    <source>
        <dbReference type="EMBL" id="OUD12571.1"/>
    </source>
</evidence>
<dbReference type="InterPro" id="IPR036097">
    <property type="entry name" value="HisK_dim/P_sf"/>
</dbReference>
<dbReference type="InterPro" id="IPR001610">
    <property type="entry name" value="PAC"/>
</dbReference>
<feature type="domain" description="PAS" evidence="16">
    <location>
        <begin position="160"/>
        <end position="235"/>
    </location>
</feature>
<dbReference type="InterPro" id="IPR003661">
    <property type="entry name" value="HisK_dim/P_dom"/>
</dbReference>
<dbReference type="EC" id="2.7.13.3" evidence="3"/>
<evidence type="ECO:0000256" key="9">
    <source>
        <dbReference type="ARBA" id="ARBA00023012"/>
    </source>
</evidence>
<dbReference type="SMART" id="SM00091">
    <property type="entry name" value="PAS"/>
    <property type="match status" value="1"/>
</dbReference>
<dbReference type="PROSITE" id="PS50112">
    <property type="entry name" value="PAS"/>
    <property type="match status" value="1"/>
</dbReference>
<dbReference type="PROSITE" id="PS50110">
    <property type="entry name" value="RESPONSE_REGULATORY"/>
    <property type="match status" value="2"/>
</dbReference>
<dbReference type="CDD" id="cd00082">
    <property type="entry name" value="HisKA"/>
    <property type="match status" value="1"/>
</dbReference>
<dbReference type="NCBIfam" id="TIGR00229">
    <property type="entry name" value="sensory_box"/>
    <property type="match status" value="1"/>
</dbReference>
<dbReference type="CDD" id="cd00130">
    <property type="entry name" value="PAS"/>
    <property type="match status" value="1"/>
</dbReference>
<sequence>MNTKNHSIKNKILIVDDQQVNLRVLSSLLTSQNYHVITACSGRDAMTLLHQQSVDLILLDVIMPEMDGYDICRYLKSSLKTKNIPILFLSGLSDADDKIKAFSLGAVDFITKPFQAEEVLSRIELHLRINQLQHQLADQNQQLQQEIFKQQQVTAALEESQRAMKTLLSNLPGIAYRCQNNSRWTMEYVSEGCLEMTGYPPEAFIRDKELSFSQIIHPDDLQIRWEITQEKLATKQAFQLTYRVLTKEGQEKWLWEQGRGVYDKEQQLVALEGFIQDITERRQADLALQAAKLQAEAANHAKSAFLANMSHEFRTPLNGILGYTQILAHDDNLTTEQKQGIEIIEKSGQHLLTLINDILDISRLETGRITLNPKECRLIDLLRELADLFNLQATEKNIAFIYQKSPDIAFPSEVMADAKRLRQILLNLLGNAIKFTKKGTIKFTVYYYAQHYFTFQIQDTGCGIASDQLEHLFTPFQQDTQQGGTGLGLAISQRLVKMMGGELQVKSELNQGSEFWFTIRLPVLKLDHSFSPKNQFIPQVTHYVFLEKNRQQPFKLLIIDHHADLHQQITVLLSALGFKLNLANNLQLAIYRLAVWQPDLIFLDQPLLNDAQFDSFKQYLVQHPVPLLLMQVREKMEPLSTELTIAGILEKPLDKAGLIELLPNLLPLTWQYESGENSTISKATLLSPDFDQLKRLHQLAVMGNIRALLNATEKLKQDHSDYVAFCNQVQQLASSFDMERLQEFLENLLKLTPVDSTKN</sequence>
<dbReference type="RefSeq" id="WP_086489530.1">
    <property type="nucleotide sequence ID" value="NZ_MSLT01000023.1"/>
</dbReference>
<dbReference type="PANTHER" id="PTHR45339">
    <property type="entry name" value="HYBRID SIGNAL TRANSDUCTION HISTIDINE KINASE J"/>
    <property type="match status" value="1"/>
</dbReference>
<keyword evidence="6" id="KW-0547">Nucleotide-binding</keyword>
<dbReference type="InterPro" id="IPR035965">
    <property type="entry name" value="PAS-like_dom_sf"/>
</dbReference>
<dbReference type="FunFam" id="3.30.565.10:FF:000010">
    <property type="entry name" value="Sensor histidine kinase RcsC"/>
    <property type="match status" value="1"/>
</dbReference>
<gene>
    <name evidence="18" type="ORF">TPSD3_15925</name>
</gene>
<protein>
    <recommendedName>
        <fullName evidence="3">histidine kinase</fullName>
        <ecNumber evidence="3">2.7.13.3</ecNumber>
    </recommendedName>
</protein>
<dbReference type="CDD" id="cd16922">
    <property type="entry name" value="HATPase_EvgS-ArcB-TorS-like"/>
    <property type="match status" value="1"/>
</dbReference>
<dbReference type="InterPro" id="IPR005467">
    <property type="entry name" value="His_kinase_dom"/>
</dbReference>
<keyword evidence="13" id="KW-0175">Coiled coil</keyword>
<feature type="domain" description="PAC" evidence="17">
    <location>
        <begin position="238"/>
        <end position="290"/>
    </location>
</feature>
<dbReference type="InterPro" id="IPR000014">
    <property type="entry name" value="PAS"/>
</dbReference>
<evidence type="ECO:0000256" key="4">
    <source>
        <dbReference type="ARBA" id="ARBA00022553"/>
    </source>
</evidence>
<feature type="modified residue" description="4-aspartylphosphate" evidence="12">
    <location>
        <position position="60"/>
    </location>
</feature>
<dbReference type="GO" id="GO:0005524">
    <property type="term" value="F:ATP binding"/>
    <property type="evidence" value="ECO:0007669"/>
    <property type="project" value="UniProtKB-KW"/>
</dbReference>
<dbReference type="PANTHER" id="PTHR45339:SF1">
    <property type="entry name" value="HYBRID SIGNAL TRANSDUCTION HISTIDINE KINASE J"/>
    <property type="match status" value="1"/>
</dbReference>
<dbReference type="SMART" id="SM00388">
    <property type="entry name" value="HisKA"/>
    <property type="match status" value="1"/>
</dbReference>
<feature type="domain" description="Response regulatory" evidence="15">
    <location>
        <begin position="11"/>
        <end position="127"/>
    </location>
</feature>
<dbReference type="Gene3D" id="3.30.565.10">
    <property type="entry name" value="Histidine kinase-like ATPase, C-terminal domain"/>
    <property type="match status" value="1"/>
</dbReference>
<accession>A0A251X573</accession>
<evidence type="ECO:0000259" key="17">
    <source>
        <dbReference type="PROSITE" id="PS50113"/>
    </source>
</evidence>
<keyword evidence="5" id="KW-0808">Transferase</keyword>
<dbReference type="SUPFAM" id="SSF52172">
    <property type="entry name" value="CheY-like"/>
    <property type="match status" value="2"/>
</dbReference>
<dbReference type="PRINTS" id="PR00344">
    <property type="entry name" value="BCTRLSENSOR"/>
</dbReference>
<evidence type="ECO:0000256" key="10">
    <source>
        <dbReference type="ARBA" id="ARBA00023136"/>
    </source>
</evidence>
<feature type="domain" description="Histidine kinase" evidence="14">
    <location>
        <begin position="308"/>
        <end position="523"/>
    </location>
</feature>
<dbReference type="InterPro" id="IPR036890">
    <property type="entry name" value="HATPase_C_sf"/>
</dbReference>
<dbReference type="SMART" id="SM00086">
    <property type="entry name" value="PAC"/>
    <property type="match status" value="1"/>
</dbReference>
<evidence type="ECO:0000256" key="12">
    <source>
        <dbReference type="PROSITE-ProRule" id="PRU00169"/>
    </source>
</evidence>
<evidence type="ECO:0000256" key="2">
    <source>
        <dbReference type="ARBA" id="ARBA00004370"/>
    </source>
</evidence>
<dbReference type="GO" id="GO:0016020">
    <property type="term" value="C:membrane"/>
    <property type="evidence" value="ECO:0007669"/>
    <property type="project" value="UniProtKB-SubCell"/>
</dbReference>
<evidence type="ECO:0000313" key="19">
    <source>
        <dbReference type="Proteomes" id="UP000194798"/>
    </source>
</evidence>
<dbReference type="Gene3D" id="1.10.287.130">
    <property type="match status" value="1"/>
</dbReference>
<evidence type="ECO:0000256" key="6">
    <source>
        <dbReference type="ARBA" id="ARBA00022741"/>
    </source>
</evidence>
<dbReference type="CDD" id="cd19920">
    <property type="entry name" value="REC_PA4781-like"/>
    <property type="match status" value="1"/>
</dbReference>
<feature type="coiled-coil region" evidence="13">
    <location>
        <begin position="122"/>
        <end position="149"/>
    </location>
</feature>
<evidence type="ECO:0000256" key="13">
    <source>
        <dbReference type="SAM" id="Coils"/>
    </source>
</evidence>
<keyword evidence="8" id="KW-0067">ATP-binding</keyword>
<dbReference type="Gene3D" id="3.30.450.20">
    <property type="entry name" value="PAS domain"/>
    <property type="match status" value="1"/>
</dbReference>
<dbReference type="Pfam" id="PF00072">
    <property type="entry name" value="Response_reg"/>
    <property type="match status" value="1"/>
</dbReference>
<evidence type="ECO:0000256" key="3">
    <source>
        <dbReference type="ARBA" id="ARBA00012438"/>
    </source>
</evidence>
<evidence type="ECO:0000256" key="7">
    <source>
        <dbReference type="ARBA" id="ARBA00022777"/>
    </source>
</evidence>
<reference evidence="18 19" key="1">
    <citation type="submission" date="2016-12" db="EMBL/GenBank/DDBJ databases">
        <title>Thioflexothrix psekupsii D3 genome sequencing and assembly.</title>
        <authorList>
            <person name="Fomenkov A."/>
            <person name="Vincze T."/>
            <person name="Grabovich M."/>
            <person name="Anton B.P."/>
            <person name="Dubinina G."/>
            <person name="Orlova M."/>
            <person name="Belousova E."/>
            <person name="Roberts R.J."/>
        </authorList>
    </citation>
    <scope>NUCLEOTIDE SEQUENCE [LARGE SCALE GENOMIC DNA]</scope>
    <source>
        <strain evidence="18">D3</strain>
    </source>
</reference>
<feature type="modified residue" description="4-aspartylphosphate" evidence="12">
    <location>
        <position position="604"/>
    </location>
</feature>
<dbReference type="PROSITE" id="PS50113">
    <property type="entry name" value="PAC"/>
    <property type="match status" value="1"/>
</dbReference>
<dbReference type="SMART" id="SM00387">
    <property type="entry name" value="HATPase_c"/>
    <property type="match status" value="1"/>
</dbReference>
<dbReference type="Pfam" id="PF00512">
    <property type="entry name" value="HisKA"/>
    <property type="match status" value="1"/>
</dbReference>
<evidence type="ECO:0000256" key="11">
    <source>
        <dbReference type="ARBA" id="ARBA00023306"/>
    </source>
</evidence>
<dbReference type="GO" id="GO:0000155">
    <property type="term" value="F:phosphorelay sensor kinase activity"/>
    <property type="evidence" value="ECO:0007669"/>
    <property type="project" value="InterPro"/>
</dbReference>
<evidence type="ECO:0000256" key="5">
    <source>
        <dbReference type="ARBA" id="ARBA00022679"/>
    </source>
</evidence>
<comment type="catalytic activity">
    <reaction evidence="1">
        <text>ATP + protein L-histidine = ADP + protein N-phospho-L-histidine.</text>
        <dbReference type="EC" id="2.7.13.3"/>
    </reaction>
</comment>
<dbReference type="PROSITE" id="PS50109">
    <property type="entry name" value="HIS_KIN"/>
    <property type="match status" value="1"/>
</dbReference>
<comment type="subcellular location">
    <subcellularLocation>
        <location evidence="2">Membrane</location>
    </subcellularLocation>
</comment>
<organism evidence="18 19">
    <name type="scientific">Thioflexithrix psekupsensis</name>
    <dbReference type="NCBI Taxonomy" id="1570016"/>
    <lineage>
        <taxon>Bacteria</taxon>
        <taxon>Pseudomonadati</taxon>
        <taxon>Pseudomonadota</taxon>
        <taxon>Gammaproteobacteria</taxon>
        <taxon>Thiotrichales</taxon>
        <taxon>Thioflexithrix</taxon>
    </lineage>
</organism>
<feature type="domain" description="Response regulatory" evidence="15">
    <location>
        <begin position="555"/>
        <end position="666"/>
    </location>
</feature>
<dbReference type="InterPro" id="IPR003594">
    <property type="entry name" value="HATPase_dom"/>
</dbReference>
<keyword evidence="19" id="KW-1185">Reference proteome</keyword>
<dbReference type="OrthoDB" id="9792854at2"/>
<keyword evidence="10" id="KW-0472">Membrane</keyword>
<dbReference type="Pfam" id="PF02518">
    <property type="entry name" value="HATPase_c"/>
    <property type="match status" value="1"/>
</dbReference>
<dbReference type="InterPro" id="IPR004358">
    <property type="entry name" value="Sig_transdc_His_kin-like_C"/>
</dbReference>
<evidence type="ECO:0000259" key="16">
    <source>
        <dbReference type="PROSITE" id="PS50112"/>
    </source>
</evidence>
<comment type="caution">
    <text evidence="18">The sequence shown here is derived from an EMBL/GenBank/DDBJ whole genome shotgun (WGS) entry which is preliminary data.</text>
</comment>
<dbReference type="InterPro" id="IPR000700">
    <property type="entry name" value="PAS-assoc_C"/>
</dbReference>